<organism evidence="2 3">
    <name type="scientific">Rhodoplanes serenus</name>
    <dbReference type="NCBI Taxonomy" id="200615"/>
    <lineage>
        <taxon>Bacteria</taxon>
        <taxon>Pseudomonadati</taxon>
        <taxon>Pseudomonadota</taxon>
        <taxon>Alphaproteobacteria</taxon>
        <taxon>Hyphomicrobiales</taxon>
        <taxon>Nitrobacteraceae</taxon>
        <taxon>Rhodoplanes</taxon>
    </lineage>
</organism>
<name>A0A3S4DC13_9BRAD</name>
<dbReference type="EMBL" id="LR026982">
    <property type="protein sequence ID" value="VCU06570.1"/>
    <property type="molecule type" value="Genomic_DNA"/>
</dbReference>
<dbReference type="AlphaFoldDB" id="A0A3S4DC13"/>
<dbReference type="RefSeq" id="WP_129608061.1">
    <property type="nucleotide sequence ID" value="NZ_LR026982.1"/>
</dbReference>
<dbReference type="OrthoDB" id="7338622at2"/>
<dbReference type="Proteomes" id="UP000289200">
    <property type="component" value="Unassembled WGS sequence"/>
</dbReference>
<keyword evidence="3" id="KW-1185">Reference proteome</keyword>
<gene>
    <name evidence="2" type="ORF">RHODGE_RHODGE_01037</name>
    <name evidence="1" type="ORF">RHODPL_RHODPL_00018</name>
</gene>
<evidence type="ECO:0000313" key="2">
    <source>
        <dbReference type="EMBL" id="VCU07887.1"/>
    </source>
</evidence>
<dbReference type="Pfam" id="PF08875">
    <property type="entry name" value="DUF1833"/>
    <property type="match status" value="1"/>
</dbReference>
<evidence type="ECO:0000313" key="3">
    <source>
        <dbReference type="Proteomes" id="UP000289200"/>
    </source>
</evidence>
<reference evidence="2" key="1">
    <citation type="submission" date="2018-10" db="EMBL/GenBank/DDBJ databases">
        <authorList>
            <person name="Peiro R."/>
            <person name="Begona"/>
            <person name="Cbmso G."/>
            <person name="Lopez M."/>
            <person name="Gonzalez S."/>
            <person name="Sacristan E."/>
            <person name="Castillo E."/>
        </authorList>
    </citation>
    <scope>NUCLEOTIDE SEQUENCE</scope>
    <source>
        <strain evidence="2">Rhod_genome</strain>
        <strain evidence="1">Rhod_plasmid</strain>
        <plasmid evidence="1">1</plasmid>
    </source>
</reference>
<protein>
    <submittedName>
        <fullName evidence="2">Uncharacterized protein</fullName>
    </submittedName>
</protein>
<accession>A0A3S4DC13</accession>
<reference evidence="3" key="2">
    <citation type="submission" date="2018-10" db="EMBL/GenBank/DDBJ databases">
        <authorList>
            <person name="Peiro R."/>
            <person name="Begona"/>
            <person name="Cbmso G."/>
            <person name="Lopez M."/>
            <person name="Gonzalez S."/>
            <person name="Sacristan E."/>
            <person name="Castillo E."/>
        </authorList>
    </citation>
    <scope>NUCLEOTIDE SEQUENCE [LARGE SCALE GENOMIC DNA]</scope>
</reference>
<evidence type="ECO:0000313" key="1">
    <source>
        <dbReference type="EMBL" id="VCU06570.1"/>
    </source>
</evidence>
<dbReference type="EMBL" id="UWOC01000077">
    <property type="protein sequence ID" value="VCU07887.1"/>
    <property type="molecule type" value="Genomic_DNA"/>
</dbReference>
<dbReference type="InterPro" id="IPR014974">
    <property type="entry name" value="DUF1833"/>
</dbReference>
<proteinExistence type="predicted"/>
<keyword evidence="1" id="KW-0614">Plasmid</keyword>
<geneLocation type="plasmid" evidence="1">
    <name>1</name>
</geneLocation>
<sequence length="167" mass="17819">MTLTAAMQEAYAANPGGEIVIETLELDHVTFEAPVRIAANVEDDISLPLTTGGPTVAFKALAVSVTLPGVSEDGPTPMRIRIDNVSGYLLPYLRAAIQSTAPIGVIYRAYTSIDLSAPGDVIDGLQLRSVDLTATSAEGAVGFREIEMEAFPRRTYDQTFYPALSNL</sequence>